<organism evidence="9 10">
    <name type="scientific">Sphaeroforma arctica JP610</name>
    <dbReference type="NCBI Taxonomy" id="667725"/>
    <lineage>
        <taxon>Eukaryota</taxon>
        <taxon>Ichthyosporea</taxon>
        <taxon>Ichthyophonida</taxon>
        <taxon>Sphaeroforma</taxon>
    </lineage>
</organism>
<dbReference type="PANTHER" id="PTHR13140:SF289">
    <property type="entry name" value="UNCONVENTIONAL MYOSIN-XIX"/>
    <property type="match status" value="1"/>
</dbReference>
<feature type="region of interest" description="Actin-binding" evidence="6">
    <location>
        <begin position="531"/>
        <end position="553"/>
    </location>
</feature>
<dbReference type="InterPro" id="IPR036961">
    <property type="entry name" value="Kinesin_motor_dom_sf"/>
</dbReference>
<accession>A0A0L0FTT5</accession>
<dbReference type="GO" id="GO:0005524">
    <property type="term" value="F:ATP binding"/>
    <property type="evidence" value="ECO:0007669"/>
    <property type="project" value="UniProtKB-UniRule"/>
</dbReference>
<dbReference type="eggNOG" id="KOG0160">
    <property type="taxonomic scope" value="Eukaryota"/>
</dbReference>
<keyword evidence="3 6" id="KW-0518">Myosin</keyword>
<dbReference type="InterPro" id="IPR027417">
    <property type="entry name" value="P-loop_NTPase"/>
</dbReference>
<comment type="similarity">
    <text evidence="6">Belongs to the TRAFAC class myosin-kinesin ATPase superfamily. Myosin family.</text>
</comment>
<dbReference type="Gene3D" id="1.20.120.720">
    <property type="entry name" value="Myosin VI head, motor domain, U50 subdomain"/>
    <property type="match status" value="1"/>
</dbReference>
<feature type="compositionally biased region" description="Polar residues" evidence="7">
    <location>
        <begin position="117"/>
        <end position="126"/>
    </location>
</feature>
<dbReference type="GO" id="GO:0051015">
    <property type="term" value="F:actin filament binding"/>
    <property type="evidence" value="ECO:0007669"/>
    <property type="project" value="TreeGrafter"/>
</dbReference>
<dbReference type="Gene3D" id="1.20.58.530">
    <property type="match status" value="1"/>
</dbReference>
<name>A0A0L0FTT5_9EUKA</name>
<dbReference type="Proteomes" id="UP000054560">
    <property type="component" value="Unassembled WGS sequence"/>
</dbReference>
<keyword evidence="4 6" id="KW-0505">Motor protein</keyword>
<evidence type="ECO:0000256" key="1">
    <source>
        <dbReference type="ARBA" id="ARBA00022741"/>
    </source>
</evidence>
<dbReference type="OrthoDB" id="6108017at2759"/>
<dbReference type="Pfam" id="PF00063">
    <property type="entry name" value="Myosin_head"/>
    <property type="match status" value="2"/>
</dbReference>
<dbReference type="GO" id="GO:0005737">
    <property type="term" value="C:cytoplasm"/>
    <property type="evidence" value="ECO:0007669"/>
    <property type="project" value="TreeGrafter"/>
</dbReference>
<evidence type="ECO:0000313" key="9">
    <source>
        <dbReference type="EMBL" id="KNC79991.1"/>
    </source>
</evidence>
<dbReference type="PRINTS" id="PR00193">
    <property type="entry name" value="MYOSINHEAVY"/>
</dbReference>
<gene>
    <name evidence="9" type="ORF">SARC_07634</name>
</gene>
<evidence type="ECO:0000256" key="7">
    <source>
        <dbReference type="SAM" id="MobiDB-lite"/>
    </source>
</evidence>
<feature type="compositionally biased region" description="Low complexity" evidence="7">
    <location>
        <begin position="130"/>
        <end position="142"/>
    </location>
</feature>
<evidence type="ECO:0000256" key="3">
    <source>
        <dbReference type="ARBA" id="ARBA00023123"/>
    </source>
</evidence>
<dbReference type="Gene3D" id="1.20.5.190">
    <property type="match status" value="1"/>
</dbReference>
<dbReference type="Gene3D" id="3.40.850.10">
    <property type="entry name" value="Kinesin motor domain"/>
    <property type="match status" value="2"/>
</dbReference>
<dbReference type="CDD" id="cd00124">
    <property type="entry name" value="MYSc"/>
    <property type="match status" value="1"/>
</dbReference>
<feature type="region of interest" description="Disordered" evidence="7">
    <location>
        <begin position="112"/>
        <end position="155"/>
    </location>
</feature>
<evidence type="ECO:0000313" key="10">
    <source>
        <dbReference type="Proteomes" id="UP000054560"/>
    </source>
</evidence>
<keyword evidence="2 6" id="KW-0067">ATP-binding</keyword>
<dbReference type="GO" id="GO:0000146">
    <property type="term" value="F:microfilament motor activity"/>
    <property type="evidence" value="ECO:0007669"/>
    <property type="project" value="TreeGrafter"/>
</dbReference>
<keyword evidence="10" id="KW-1185">Reference proteome</keyword>
<dbReference type="GO" id="GO:0007015">
    <property type="term" value="P:actin filament organization"/>
    <property type="evidence" value="ECO:0007669"/>
    <property type="project" value="TreeGrafter"/>
</dbReference>
<keyword evidence="5 6" id="KW-0009">Actin-binding</keyword>
<dbReference type="AlphaFoldDB" id="A0A0L0FTT5"/>
<dbReference type="STRING" id="667725.A0A0L0FTT5"/>
<dbReference type="PROSITE" id="PS51456">
    <property type="entry name" value="MYOSIN_MOTOR"/>
    <property type="match status" value="1"/>
</dbReference>
<feature type="domain" description="Myosin motor" evidence="8">
    <location>
        <begin position="1"/>
        <end position="555"/>
    </location>
</feature>
<evidence type="ECO:0000256" key="2">
    <source>
        <dbReference type="ARBA" id="ARBA00022840"/>
    </source>
</evidence>
<keyword evidence="1 6" id="KW-0547">Nucleotide-binding</keyword>
<reference evidence="9 10" key="1">
    <citation type="submission" date="2011-02" db="EMBL/GenBank/DDBJ databases">
        <title>The Genome Sequence of Sphaeroforma arctica JP610.</title>
        <authorList>
            <consortium name="The Broad Institute Genome Sequencing Platform"/>
            <person name="Russ C."/>
            <person name="Cuomo C."/>
            <person name="Young S.K."/>
            <person name="Zeng Q."/>
            <person name="Gargeya S."/>
            <person name="Alvarado L."/>
            <person name="Berlin A."/>
            <person name="Chapman S.B."/>
            <person name="Chen Z."/>
            <person name="Freedman E."/>
            <person name="Gellesch M."/>
            <person name="Goldberg J."/>
            <person name="Griggs A."/>
            <person name="Gujja S."/>
            <person name="Heilman E."/>
            <person name="Heiman D."/>
            <person name="Howarth C."/>
            <person name="Mehta T."/>
            <person name="Neiman D."/>
            <person name="Pearson M."/>
            <person name="Roberts A."/>
            <person name="Saif S."/>
            <person name="Shea T."/>
            <person name="Shenoy N."/>
            <person name="Sisk P."/>
            <person name="Stolte C."/>
            <person name="Sykes S."/>
            <person name="White J."/>
            <person name="Yandava C."/>
            <person name="Burger G."/>
            <person name="Gray M.W."/>
            <person name="Holland P.W.H."/>
            <person name="King N."/>
            <person name="Lang F.B.F."/>
            <person name="Roger A.J."/>
            <person name="Ruiz-Trillo I."/>
            <person name="Haas B."/>
            <person name="Nusbaum C."/>
            <person name="Birren B."/>
        </authorList>
    </citation>
    <scope>NUCLEOTIDE SEQUENCE [LARGE SCALE GENOMIC DNA]</scope>
    <source>
        <strain evidence="9 10">JP610</strain>
    </source>
</reference>
<dbReference type="PROSITE" id="PS50096">
    <property type="entry name" value="IQ"/>
    <property type="match status" value="4"/>
</dbReference>
<feature type="binding site" evidence="6">
    <location>
        <begin position="82"/>
        <end position="89"/>
    </location>
    <ligand>
        <name>ATP</name>
        <dbReference type="ChEBI" id="CHEBI:30616"/>
    </ligand>
</feature>
<dbReference type="InterPro" id="IPR000048">
    <property type="entry name" value="IQ_motif_EF-hand-BS"/>
</dbReference>
<dbReference type="Pfam" id="PF00612">
    <property type="entry name" value="IQ"/>
    <property type="match status" value="4"/>
</dbReference>
<dbReference type="GO" id="GO:0016459">
    <property type="term" value="C:myosin complex"/>
    <property type="evidence" value="ECO:0007669"/>
    <property type="project" value="UniProtKB-KW"/>
</dbReference>
<dbReference type="GeneID" id="25908138"/>
<dbReference type="InterPro" id="IPR001609">
    <property type="entry name" value="Myosin_head_motor_dom-like"/>
</dbReference>
<dbReference type="Gene3D" id="1.10.10.820">
    <property type="match status" value="1"/>
</dbReference>
<dbReference type="Gene3D" id="1.20.5.4820">
    <property type="match status" value="1"/>
</dbReference>
<evidence type="ECO:0000259" key="8">
    <source>
        <dbReference type="PROSITE" id="PS51456"/>
    </source>
</evidence>
<dbReference type="PANTHER" id="PTHR13140">
    <property type="entry name" value="MYOSIN"/>
    <property type="match status" value="1"/>
</dbReference>
<dbReference type="RefSeq" id="XP_014153893.1">
    <property type="nucleotide sequence ID" value="XM_014298418.1"/>
</dbReference>
<dbReference type="SMART" id="SM00015">
    <property type="entry name" value="IQ"/>
    <property type="match status" value="6"/>
</dbReference>
<dbReference type="GO" id="GO:0016020">
    <property type="term" value="C:membrane"/>
    <property type="evidence" value="ECO:0007669"/>
    <property type="project" value="TreeGrafter"/>
</dbReference>
<feature type="non-terminal residue" evidence="9">
    <location>
        <position position="841"/>
    </location>
</feature>
<dbReference type="SUPFAM" id="SSF52540">
    <property type="entry name" value="P-loop containing nucleoside triphosphate hydrolases"/>
    <property type="match status" value="2"/>
</dbReference>
<dbReference type="SMART" id="SM00242">
    <property type="entry name" value="MYSc"/>
    <property type="match status" value="1"/>
</dbReference>
<evidence type="ECO:0000256" key="4">
    <source>
        <dbReference type="ARBA" id="ARBA00023175"/>
    </source>
</evidence>
<protein>
    <recommendedName>
        <fullName evidence="8">Myosin motor domain-containing protein</fullName>
    </recommendedName>
</protein>
<evidence type="ECO:0000256" key="5">
    <source>
        <dbReference type="ARBA" id="ARBA00023203"/>
    </source>
</evidence>
<dbReference type="CDD" id="cd23767">
    <property type="entry name" value="IQCD"/>
    <property type="match status" value="1"/>
</dbReference>
<evidence type="ECO:0000256" key="6">
    <source>
        <dbReference type="PROSITE-ProRule" id="PRU00782"/>
    </source>
</evidence>
<proteinExistence type="inferred from homology"/>
<dbReference type="EMBL" id="KQ242212">
    <property type="protein sequence ID" value="KNC79991.1"/>
    <property type="molecule type" value="Genomic_DNA"/>
</dbReference>
<sequence length="841" mass="94605">MENIRVRFREESFYTYTGKSLIAINPMKPVAELYDRAHILKYNSIQELCDIHLEDPHIYAAGETAFRQMIQTQSPQSVIVSGESGAGKTVTSRYLLQYFTIVAALAKEREDAEHESSATSLINSRPATPPQQLQQQQQQQPPTAMMRHHSSVHALHERKGEMEAKIIVSNTLLEAFGNATTLSATVATGVASKKPQVRQNTPAEDVKEMAATRKAFKDLGVPEKVQSDVFQVLAAILHLGQIDINQLVAKRVDETADNNSLAVAAQLLGVEPSKLAHMLKHRRITARGEVFYSPTSCEEAAGLRDSFAKALYLALFLWVVDQVNFCTSADSHRNYIGILDIYGFECFAENDLEQLCINYANEKLQQQSVGHIFKEEQLLYEREGIAWSFVEYADNSPCLDLLEGPGGVISLLNEQSSLKRAADPEAFTTRLYQEHAADAQFGQLKAGPSTCQFTVKHYAMDVTYSTGAFIGKNLDDINTEFVELVQSSPIEFVHHLFEQPDLVHSLHLGNDTPSRGRKGPSTVMSRFKSSLNDLMDMLNSTTPHYIRCIKPNYEQSGYLSSSATTVQPEATLQKLGHKPSLPSIITTAAPVRRRGGGRATGDATEPNSTLASKFDYEEFVDAYWPIYGEAVLDESMDLRVACKKICACIPGESSPDNVQEGMTMLFLRSNEMYALDHLLHQAITRAAVTIQSWWRAINIRIMIGRWRKAVVVLQRHVRMVIARNRYQREKSACLVLQTRWRGHRARRLYIEQRNAAVAIQSNYKALTARHSYLLRRTAVIVIQTRIRGVQARRAYLALLERRVECAVFLQAHIRDWLEVVRERNAVNEQIAQLQLTIALLQ</sequence>